<sequence>MVRGKPHTLRQRHRLFLIIPSTIKPIPPSSPSFSRKQEQAHQLLFRLPITHALRQPENVANPAINSASATRQHYANQQSLVEYHLATSRFRSIFVFRLPLFTKP</sequence>
<proteinExistence type="predicted"/>
<protein>
    <submittedName>
        <fullName evidence="1">Uncharacterized protein</fullName>
    </submittedName>
</protein>
<dbReference type="RefSeq" id="WP_200523069.1">
    <property type="nucleotide sequence ID" value="NZ_JAEHNZ010000004.1"/>
</dbReference>
<dbReference type="EMBL" id="JAEHNZ010000004">
    <property type="protein sequence ID" value="MBK0397058.1"/>
    <property type="molecule type" value="Genomic_DNA"/>
</dbReference>
<keyword evidence="2" id="KW-1185">Reference proteome</keyword>
<accession>A0ABS1BUV1</accession>
<gene>
    <name evidence="1" type="ORF">JDW22_10835</name>
</gene>
<dbReference type="Proteomes" id="UP000614058">
    <property type="component" value="Unassembled WGS sequence"/>
</dbReference>
<organism evidence="1 2">
    <name type="scientific">Kingella bonacorsii</name>
    <dbReference type="NCBI Taxonomy" id="2796361"/>
    <lineage>
        <taxon>Bacteria</taxon>
        <taxon>Pseudomonadati</taxon>
        <taxon>Pseudomonadota</taxon>
        <taxon>Betaproteobacteria</taxon>
        <taxon>Neisseriales</taxon>
        <taxon>Neisseriaceae</taxon>
        <taxon>Kingella</taxon>
    </lineage>
</organism>
<comment type="caution">
    <text evidence="1">The sequence shown here is derived from an EMBL/GenBank/DDBJ whole genome shotgun (WGS) entry which is preliminary data.</text>
</comment>
<evidence type="ECO:0000313" key="2">
    <source>
        <dbReference type="Proteomes" id="UP000614058"/>
    </source>
</evidence>
<reference evidence="1 2" key="1">
    <citation type="journal article" date="2021" name="Pathogens">
        <title>Isolation and Characterization of Kingella bonacorsii sp. nov., A Novel Kingella Species Detected in a Stable Periodontitis Subject.</title>
        <authorList>
            <person name="Antezack A."/>
            <person name="Boxberger M."/>
            <person name="Rolland C."/>
            <person name="Monnet-Corti V."/>
            <person name="La Scola B."/>
        </authorList>
    </citation>
    <scope>NUCLEOTIDE SEQUENCE [LARGE SCALE GENOMIC DNA]</scope>
    <source>
        <strain evidence="1 2">Marseille-Q4569</strain>
    </source>
</reference>
<evidence type="ECO:0000313" key="1">
    <source>
        <dbReference type="EMBL" id="MBK0397058.1"/>
    </source>
</evidence>
<name>A0ABS1BUV1_9NEIS</name>